<evidence type="ECO:0000256" key="8">
    <source>
        <dbReference type="ARBA" id="ARBA00023315"/>
    </source>
</evidence>
<feature type="compositionally biased region" description="Polar residues" evidence="11">
    <location>
        <begin position="20"/>
        <end position="40"/>
    </location>
</feature>
<proteinExistence type="inferred from homology"/>
<keyword evidence="5 10" id="KW-0808">Transferase</keyword>
<comment type="caution">
    <text evidence="12">The sequence shown here is derived from an EMBL/GenBank/DDBJ whole genome shotgun (WGS) entry which is preliminary data.</text>
</comment>
<evidence type="ECO:0000256" key="10">
    <source>
        <dbReference type="PIRNR" id="PIRNR010130"/>
    </source>
</evidence>
<evidence type="ECO:0000313" key="12">
    <source>
        <dbReference type="EMBL" id="MFD1486320.1"/>
    </source>
</evidence>
<dbReference type="RefSeq" id="WP_125753949.1">
    <property type="nucleotide sequence ID" value="NZ_JBHTON010000057.1"/>
</dbReference>
<gene>
    <name evidence="12" type="primary">pduL</name>
    <name evidence="12" type="ORF">ACFQ5J_13895</name>
</gene>
<reference evidence="13" key="1">
    <citation type="journal article" date="2019" name="Int. J. Syst. Evol. Microbiol.">
        <title>The Global Catalogue of Microorganisms (GCM) 10K type strain sequencing project: providing services to taxonomists for standard genome sequencing and annotation.</title>
        <authorList>
            <consortium name="The Broad Institute Genomics Platform"/>
            <consortium name="The Broad Institute Genome Sequencing Center for Infectious Disease"/>
            <person name="Wu L."/>
            <person name="Ma J."/>
        </authorList>
    </citation>
    <scope>NUCLEOTIDE SEQUENCE [LARGE SCALE GENOMIC DNA]</scope>
    <source>
        <strain evidence="13">CCM 8903</strain>
    </source>
</reference>
<dbReference type="PANTHER" id="PTHR39453">
    <property type="entry name" value="PHOSPHATE PROPANOYLTRANSFERASE"/>
    <property type="match status" value="1"/>
</dbReference>
<dbReference type="PIRSF" id="PIRSF010130">
    <property type="entry name" value="PduL"/>
    <property type="match status" value="1"/>
</dbReference>
<evidence type="ECO:0000256" key="7">
    <source>
        <dbReference type="ARBA" id="ARBA00022833"/>
    </source>
</evidence>
<comment type="catalytic activity">
    <reaction evidence="9 10">
        <text>propanoyl-CoA + phosphate = propanoyl phosphate + CoA</text>
        <dbReference type="Rhea" id="RHEA:28046"/>
        <dbReference type="ChEBI" id="CHEBI:43474"/>
        <dbReference type="ChEBI" id="CHEBI:57287"/>
        <dbReference type="ChEBI" id="CHEBI:57392"/>
        <dbReference type="ChEBI" id="CHEBI:58933"/>
        <dbReference type="EC" id="2.3.1.222"/>
    </reaction>
</comment>
<organism evidence="12 13">
    <name type="scientific">Lacticaseibacillus baoqingensis</name>
    <dbReference type="NCBI Taxonomy" id="2486013"/>
    <lineage>
        <taxon>Bacteria</taxon>
        <taxon>Bacillati</taxon>
        <taxon>Bacillota</taxon>
        <taxon>Bacilli</taxon>
        <taxon>Lactobacillales</taxon>
        <taxon>Lactobacillaceae</taxon>
        <taxon>Lacticaseibacillus</taxon>
    </lineage>
</organism>
<protein>
    <recommendedName>
        <fullName evidence="4 10">Phosphate propanoyltransferase</fullName>
        <ecNumber evidence="3 10">2.3.1.222</ecNumber>
    </recommendedName>
</protein>
<evidence type="ECO:0000256" key="2">
    <source>
        <dbReference type="ARBA" id="ARBA00007342"/>
    </source>
</evidence>
<comment type="pathway">
    <text evidence="10">Polyol metabolism; 1,2-propanediol degradation.</text>
</comment>
<accession>A0ABW4E8W7</accession>
<feature type="region of interest" description="Disordered" evidence="11">
    <location>
        <begin position="20"/>
        <end position="47"/>
    </location>
</feature>
<comment type="function">
    <text evidence="10">Involved in 1,2-propanediol (1,2-PD) degradation by catalyzing the conversion of propanoyl-CoA to propanoyl-phosphate.</text>
</comment>
<keyword evidence="6" id="KW-0479">Metal-binding</keyword>
<evidence type="ECO:0000256" key="5">
    <source>
        <dbReference type="ARBA" id="ARBA00022679"/>
    </source>
</evidence>
<keyword evidence="7" id="KW-0862">Zinc</keyword>
<comment type="similarity">
    <text evidence="2 10">Belongs to the PduL family.</text>
</comment>
<evidence type="ECO:0000256" key="4">
    <source>
        <dbReference type="ARBA" id="ARBA00020837"/>
    </source>
</evidence>
<keyword evidence="13" id="KW-1185">Reference proteome</keyword>
<dbReference type="InterPro" id="IPR008300">
    <property type="entry name" value="PTAC"/>
</dbReference>
<dbReference type="EMBL" id="JBHTON010000057">
    <property type="protein sequence ID" value="MFD1486320.1"/>
    <property type="molecule type" value="Genomic_DNA"/>
</dbReference>
<evidence type="ECO:0000313" key="13">
    <source>
        <dbReference type="Proteomes" id="UP001597252"/>
    </source>
</evidence>
<evidence type="ECO:0000256" key="6">
    <source>
        <dbReference type="ARBA" id="ARBA00022723"/>
    </source>
</evidence>
<evidence type="ECO:0000256" key="9">
    <source>
        <dbReference type="ARBA" id="ARBA00047589"/>
    </source>
</evidence>
<comment type="cofactor">
    <cofactor evidence="1">
        <name>Zn(2+)</name>
        <dbReference type="ChEBI" id="CHEBI:29105"/>
    </cofactor>
</comment>
<evidence type="ECO:0000256" key="3">
    <source>
        <dbReference type="ARBA" id="ARBA00012206"/>
    </source>
</evidence>
<dbReference type="GO" id="GO:0016746">
    <property type="term" value="F:acyltransferase activity"/>
    <property type="evidence" value="ECO:0007669"/>
    <property type="project" value="UniProtKB-KW"/>
</dbReference>
<evidence type="ECO:0000256" key="11">
    <source>
        <dbReference type="SAM" id="MobiDB-lite"/>
    </source>
</evidence>
<keyword evidence="8 10" id="KW-0012">Acyltransferase</keyword>
<evidence type="ECO:0000256" key="1">
    <source>
        <dbReference type="ARBA" id="ARBA00001947"/>
    </source>
</evidence>
<sequence length="240" mass="25655">MDEEYERAINILTGALKLEQTTPRTGRNPQDQVDATSCATSKAPEQKDTVPIGISNRHIHLSQADLDTLFGTGYQLTKLKDLSQPGQFASKETVMLAGPKGSITKVRILGPVRSHTQIEILASDQFKLGAKAPVRLSGHLDGTPGITVVGPKTSIQTPDGLIIAQRHIHMLPQQAIEFGVHDGQTVSLEIEGLRGGILNNVIIRAKAHSGLECHIDTEEANALGVTSGMPAKIKIIGGNE</sequence>
<dbReference type="Pfam" id="PF06130">
    <property type="entry name" value="PTAC"/>
    <property type="match status" value="1"/>
</dbReference>
<name>A0ABW4E8W7_9LACO</name>
<dbReference type="NCBIfam" id="NF011652">
    <property type="entry name" value="PRK15070.1"/>
    <property type="match status" value="1"/>
</dbReference>
<dbReference type="EC" id="2.3.1.222" evidence="3 10"/>
<dbReference type="Proteomes" id="UP001597252">
    <property type="component" value="Unassembled WGS sequence"/>
</dbReference>
<dbReference type="PANTHER" id="PTHR39453:SF1">
    <property type="entry name" value="PHOSPHATE PROPANOYLTRANSFERASE"/>
    <property type="match status" value="1"/>
</dbReference>